<evidence type="ECO:0000256" key="1">
    <source>
        <dbReference type="SAM" id="MobiDB-lite"/>
    </source>
</evidence>
<feature type="compositionally biased region" description="Polar residues" evidence="1">
    <location>
        <begin position="707"/>
        <end position="724"/>
    </location>
</feature>
<feature type="non-terminal residue" evidence="4">
    <location>
        <position position="1"/>
    </location>
</feature>
<comment type="caution">
    <text evidence="4">The sequence shown here is derived from an EMBL/GenBank/DDBJ whole genome shotgun (WGS) entry which is preliminary data.</text>
</comment>
<evidence type="ECO:0000259" key="3">
    <source>
        <dbReference type="Pfam" id="PF17802"/>
    </source>
</evidence>
<dbReference type="Pfam" id="PF17802">
    <property type="entry name" value="SpaA"/>
    <property type="match status" value="1"/>
</dbReference>
<name>A0A9D1Y7X7_9FIRM</name>
<dbReference type="EMBL" id="DXDX01000043">
    <property type="protein sequence ID" value="HIY20712.1"/>
    <property type="molecule type" value="Genomic_DNA"/>
</dbReference>
<dbReference type="Proteomes" id="UP000823868">
    <property type="component" value="Unassembled WGS sequence"/>
</dbReference>
<feature type="compositionally biased region" description="Gly residues" evidence="1">
    <location>
        <begin position="587"/>
        <end position="610"/>
    </location>
</feature>
<feature type="domain" description="SpaA-like prealbumin fold" evidence="3">
    <location>
        <begin position="362"/>
        <end position="455"/>
    </location>
</feature>
<reference evidence="4" key="1">
    <citation type="journal article" date="2021" name="PeerJ">
        <title>Extensive microbial diversity within the chicken gut microbiome revealed by metagenomics and culture.</title>
        <authorList>
            <person name="Gilroy R."/>
            <person name="Ravi A."/>
            <person name="Getino M."/>
            <person name="Pursley I."/>
            <person name="Horton D.L."/>
            <person name="Alikhan N.F."/>
            <person name="Baker D."/>
            <person name="Gharbi K."/>
            <person name="Hall N."/>
            <person name="Watson M."/>
            <person name="Adriaenssens E.M."/>
            <person name="Foster-Nyarko E."/>
            <person name="Jarju S."/>
            <person name="Secka A."/>
            <person name="Antonio M."/>
            <person name="Oren A."/>
            <person name="Chaudhuri R.R."/>
            <person name="La Ragione R."/>
            <person name="Hildebrand F."/>
            <person name="Pallen M.J."/>
        </authorList>
    </citation>
    <scope>NUCLEOTIDE SEQUENCE</scope>
    <source>
        <strain evidence="4">ChiBcec16_6824</strain>
    </source>
</reference>
<evidence type="ECO:0000313" key="5">
    <source>
        <dbReference type="Proteomes" id="UP000823868"/>
    </source>
</evidence>
<feature type="compositionally biased region" description="Polar residues" evidence="1">
    <location>
        <begin position="735"/>
        <end position="752"/>
    </location>
</feature>
<dbReference type="SUPFAM" id="SSF49401">
    <property type="entry name" value="Bacterial adhesins"/>
    <property type="match status" value="1"/>
</dbReference>
<feature type="compositionally biased region" description="Basic and acidic residues" evidence="1">
    <location>
        <begin position="575"/>
        <end position="586"/>
    </location>
</feature>
<evidence type="ECO:0000256" key="2">
    <source>
        <dbReference type="SAM" id="Phobius"/>
    </source>
</evidence>
<reference evidence="4" key="2">
    <citation type="submission" date="2021-04" db="EMBL/GenBank/DDBJ databases">
        <authorList>
            <person name="Gilroy R."/>
        </authorList>
    </citation>
    <scope>NUCLEOTIDE SEQUENCE</scope>
    <source>
        <strain evidence="4">ChiBcec16_6824</strain>
    </source>
</reference>
<dbReference type="Gene3D" id="2.60.40.10">
    <property type="entry name" value="Immunoglobulins"/>
    <property type="match status" value="1"/>
</dbReference>
<feature type="region of interest" description="Disordered" evidence="1">
    <location>
        <begin position="561"/>
        <end position="758"/>
    </location>
</feature>
<dbReference type="Gene3D" id="2.60.40.740">
    <property type="match status" value="2"/>
</dbReference>
<dbReference type="InterPro" id="IPR041033">
    <property type="entry name" value="SpaA_PFL_dom_1"/>
</dbReference>
<feature type="compositionally biased region" description="Acidic residues" evidence="1">
    <location>
        <begin position="655"/>
        <end position="676"/>
    </location>
</feature>
<accession>A0A9D1Y7X7</accession>
<feature type="compositionally biased region" description="Low complexity" evidence="1">
    <location>
        <begin position="611"/>
        <end position="624"/>
    </location>
</feature>
<keyword evidence="2" id="KW-1133">Transmembrane helix</keyword>
<sequence length="786" mass="83302">SVWAGNKSNYRYENTVGLAAGDTKIDDTPLAESVFASGYLTVTGGTVLRKWPMNAYNPTSKTLTWELYLNEREANLGEIKIEESLPAGMSYVSGSARIGYQKGANPVLEPLSEQQVVYTPDSNTLILSLEQVTKFCRIQFDVQVDVDQLTQTTSSFTNTAKLFVKNEAAAGSPWLNTATARETAKLVNQLLTKTSSGVTDVSGSKAVTYTVKLNPLGMDLEKLVENAQDGVYLVDTLDSGLVLDMESVKLYEGSVGTAAKPSSSNHTYTPVVKQGAIIDAPDISFDSWENQLRIRIPDPTRSYYLTYTAYVVQANTALNNQIALEGSNLQAGSGSFGTAGAEVEVRVTVGVKLRPPAAQYFSVAVEKVDRDDPSKKLSDAEFGLYTVKDDESSLAVCGVTGKDGICVLSVPKSVLKGISTVYIKEIAVPDGYLLDRTWHEISTTGSMGSAITIENTELTQDNSGRVVVDVKMESDDRSDPWKITEFTFLVYEKPEGTEPLGEPIYHSIHPNRDGELMIDGLDPKKEYLILPDEDQMPDGYQPPEEISVTPNSGTETILIHAEKPGDGETPGGSEDGEKPGGSEESGKPGGSGDSENPGGSGDSGNQGGSGDSSNSGGSGDSNNPGGSGGSSNPGGSGGSSNPGGSGGSGNPGNSEESETPDNLEESENPGDSEESENPGGLGDTGSPDSLDDREHPDNPGDNENPEDSNLTQQHEASETANISKSENDLHLSEELSFSETVSDSSRNQSSIPKTGVKDKKELWLVGAIVSLGAALLLLWPNKGRKS</sequence>
<feature type="transmembrane region" description="Helical" evidence="2">
    <location>
        <begin position="762"/>
        <end position="779"/>
    </location>
</feature>
<gene>
    <name evidence="4" type="ORF">H9841_02270</name>
</gene>
<feature type="compositionally biased region" description="Gly residues" evidence="1">
    <location>
        <begin position="625"/>
        <end position="650"/>
    </location>
</feature>
<dbReference type="InterPro" id="IPR013783">
    <property type="entry name" value="Ig-like_fold"/>
</dbReference>
<evidence type="ECO:0000313" key="4">
    <source>
        <dbReference type="EMBL" id="HIY20712.1"/>
    </source>
</evidence>
<dbReference type="AlphaFoldDB" id="A0A9D1Y7X7"/>
<keyword evidence="2" id="KW-0472">Membrane</keyword>
<proteinExistence type="predicted"/>
<protein>
    <recommendedName>
        <fullName evidence="3">SpaA-like prealbumin fold domain-containing protein</fullName>
    </recommendedName>
</protein>
<organism evidence="4 5">
    <name type="scientific">Candidatus Flavonifractor merdigallinarum</name>
    <dbReference type="NCBI Taxonomy" id="2838589"/>
    <lineage>
        <taxon>Bacteria</taxon>
        <taxon>Bacillati</taxon>
        <taxon>Bacillota</taxon>
        <taxon>Clostridia</taxon>
        <taxon>Eubacteriales</taxon>
        <taxon>Oscillospiraceae</taxon>
        <taxon>Flavonifractor</taxon>
    </lineage>
</organism>
<keyword evidence="2" id="KW-0812">Transmembrane</keyword>
<dbReference type="InterPro" id="IPR008966">
    <property type="entry name" value="Adhesion_dom_sf"/>
</dbReference>